<dbReference type="GO" id="GO:0043041">
    <property type="term" value="P:amino acid activation for nonribosomal peptide biosynthetic process"/>
    <property type="evidence" value="ECO:0007669"/>
    <property type="project" value="TreeGrafter"/>
</dbReference>
<dbReference type="Gene3D" id="3.30.300.30">
    <property type="match status" value="1"/>
</dbReference>
<evidence type="ECO:0000256" key="4">
    <source>
        <dbReference type="SAM" id="MobiDB-lite"/>
    </source>
</evidence>
<dbReference type="SUPFAM" id="SSF52777">
    <property type="entry name" value="CoA-dependent acyltransferases"/>
    <property type="match status" value="2"/>
</dbReference>
<feature type="domain" description="Carrier" evidence="5">
    <location>
        <begin position="510"/>
        <end position="585"/>
    </location>
</feature>
<evidence type="ECO:0000256" key="1">
    <source>
        <dbReference type="ARBA" id="ARBA00001957"/>
    </source>
</evidence>
<name>A0A1C4ZGN7_MICEC</name>
<dbReference type="InterPro" id="IPR006162">
    <property type="entry name" value="Ppantetheine_attach_site"/>
</dbReference>
<dbReference type="Pfam" id="PF00668">
    <property type="entry name" value="Condensation"/>
    <property type="match status" value="1"/>
</dbReference>
<evidence type="ECO:0000313" key="6">
    <source>
        <dbReference type="EMBL" id="SCF32162.1"/>
    </source>
</evidence>
<dbReference type="PANTHER" id="PTHR45527">
    <property type="entry name" value="NONRIBOSOMAL PEPTIDE SYNTHETASE"/>
    <property type="match status" value="1"/>
</dbReference>
<dbReference type="PROSITE" id="PS50075">
    <property type="entry name" value="CARRIER"/>
    <property type="match status" value="1"/>
</dbReference>
<keyword evidence="3" id="KW-0597">Phosphoprotein</keyword>
<keyword evidence="6" id="KW-0436">Ligase</keyword>
<dbReference type="InterPro" id="IPR042099">
    <property type="entry name" value="ANL_N_sf"/>
</dbReference>
<feature type="region of interest" description="Disordered" evidence="4">
    <location>
        <begin position="1046"/>
        <end position="1075"/>
    </location>
</feature>
<dbReference type="InterPro" id="IPR020806">
    <property type="entry name" value="PKS_PP-bd"/>
</dbReference>
<dbReference type="InterPro" id="IPR045851">
    <property type="entry name" value="AMP-bd_C_sf"/>
</dbReference>
<dbReference type="SUPFAM" id="SSF47336">
    <property type="entry name" value="ACP-like"/>
    <property type="match status" value="1"/>
</dbReference>
<dbReference type="InterPro" id="IPR020845">
    <property type="entry name" value="AMP-binding_CS"/>
</dbReference>
<dbReference type="GO" id="GO:0044550">
    <property type="term" value="P:secondary metabolite biosynthetic process"/>
    <property type="evidence" value="ECO:0007669"/>
    <property type="project" value="TreeGrafter"/>
</dbReference>
<accession>A0A1C4ZGN7</accession>
<evidence type="ECO:0000259" key="5">
    <source>
        <dbReference type="PROSITE" id="PS50075"/>
    </source>
</evidence>
<evidence type="ECO:0000256" key="2">
    <source>
        <dbReference type="ARBA" id="ARBA00022450"/>
    </source>
</evidence>
<dbReference type="GO" id="GO:0008610">
    <property type="term" value="P:lipid biosynthetic process"/>
    <property type="evidence" value="ECO:0007669"/>
    <property type="project" value="UniProtKB-ARBA"/>
</dbReference>
<proteinExistence type="predicted"/>
<comment type="cofactor">
    <cofactor evidence="1">
        <name>pantetheine 4'-phosphate</name>
        <dbReference type="ChEBI" id="CHEBI:47942"/>
    </cofactor>
</comment>
<dbReference type="Gene3D" id="3.40.50.12780">
    <property type="entry name" value="N-terminal domain of ligase-like"/>
    <property type="match status" value="1"/>
</dbReference>
<dbReference type="InterPro" id="IPR000873">
    <property type="entry name" value="AMP-dep_synth/lig_dom"/>
</dbReference>
<dbReference type="InterPro" id="IPR009081">
    <property type="entry name" value="PP-bd_ACP"/>
</dbReference>
<evidence type="ECO:0000256" key="3">
    <source>
        <dbReference type="ARBA" id="ARBA00022553"/>
    </source>
</evidence>
<dbReference type="GO" id="GO:0005737">
    <property type="term" value="C:cytoplasm"/>
    <property type="evidence" value="ECO:0007669"/>
    <property type="project" value="TreeGrafter"/>
</dbReference>
<dbReference type="Pfam" id="PF13193">
    <property type="entry name" value="AMP-binding_C"/>
    <property type="match status" value="1"/>
</dbReference>
<dbReference type="GO" id="GO:0016874">
    <property type="term" value="F:ligase activity"/>
    <property type="evidence" value="ECO:0007669"/>
    <property type="project" value="UniProtKB-KW"/>
</dbReference>
<dbReference type="InterPro" id="IPR023213">
    <property type="entry name" value="CAT-like_dom_sf"/>
</dbReference>
<dbReference type="InterPro" id="IPR001242">
    <property type="entry name" value="Condensation_dom"/>
</dbReference>
<dbReference type="Pfam" id="PF00501">
    <property type="entry name" value="AMP-binding"/>
    <property type="match status" value="1"/>
</dbReference>
<gene>
    <name evidence="6" type="ORF">GA0070618_5230</name>
</gene>
<dbReference type="Gene3D" id="3.30.559.10">
    <property type="entry name" value="Chloramphenicol acetyltransferase-like domain"/>
    <property type="match status" value="1"/>
</dbReference>
<dbReference type="Proteomes" id="UP000198253">
    <property type="component" value="Chromosome I"/>
</dbReference>
<keyword evidence="7" id="KW-1185">Reference proteome</keyword>
<dbReference type="CDD" id="cd04433">
    <property type="entry name" value="AFD_class_I"/>
    <property type="match status" value="1"/>
</dbReference>
<keyword evidence="2" id="KW-0596">Phosphopantetheine</keyword>
<dbReference type="Pfam" id="PF00550">
    <property type="entry name" value="PP-binding"/>
    <property type="match status" value="1"/>
</dbReference>
<dbReference type="SUPFAM" id="SSF56801">
    <property type="entry name" value="Acetyl-CoA synthetase-like"/>
    <property type="match status" value="1"/>
</dbReference>
<dbReference type="RefSeq" id="WP_197701640.1">
    <property type="nucleotide sequence ID" value="NZ_LT607413.1"/>
</dbReference>
<feature type="compositionally biased region" description="Low complexity" evidence="4">
    <location>
        <begin position="123"/>
        <end position="134"/>
    </location>
</feature>
<dbReference type="InParanoid" id="A0A1C4ZGN7"/>
<dbReference type="InterPro" id="IPR025110">
    <property type="entry name" value="AMP-bd_C"/>
</dbReference>
<dbReference type="PROSITE" id="PS00455">
    <property type="entry name" value="AMP_BINDING"/>
    <property type="match status" value="1"/>
</dbReference>
<dbReference type="Gene3D" id="3.30.559.30">
    <property type="entry name" value="Nonribosomal peptide synthetase, condensation domain"/>
    <property type="match status" value="1"/>
</dbReference>
<dbReference type="GO" id="GO:0031177">
    <property type="term" value="F:phosphopantetheine binding"/>
    <property type="evidence" value="ECO:0007669"/>
    <property type="project" value="InterPro"/>
</dbReference>
<dbReference type="PROSITE" id="PS00012">
    <property type="entry name" value="PHOSPHOPANTETHEINE"/>
    <property type="match status" value="1"/>
</dbReference>
<reference evidence="7" key="1">
    <citation type="submission" date="2016-06" db="EMBL/GenBank/DDBJ databases">
        <authorList>
            <person name="Varghese N."/>
            <person name="Submissions Spin"/>
        </authorList>
    </citation>
    <scope>NUCLEOTIDE SEQUENCE [LARGE SCALE GENOMIC DNA]</scope>
    <source>
        <strain evidence="7">DSM 43816</strain>
    </source>
</reference>
<dbReference type="Gene3D" id="1.10.1200.10">
    <property type="entry name" value="ACP-like"/>
    <property type="match status" value="1"/>
</dbReference>
<protein>
    <submittedName>
        <fullName evidence="6">Acyl-CoA synthetase (AMP-forming)/AMP-acid ligase II</fullName>
    </submittedName>
</protein>
<sequence>MRTDPPTTVPQLLAARADDDPDRVAMLLDGVGTLTFGQWRAGADAGAHDLRGRGVRRGDRIGLVFGGADWLDYAVAYAAVTTAGAVAVPISDRTGPVAADLLARCGATGVLHGPAGPPPDTGPAPTTGRPAAGSWWTAAAGDLGRGGALGPVDVEVRPGDLAQIVHTSGTTGAPRGVAASHANLTFGATPRPRRRALAHSRHFVHAFPIGTNAAQTMLLQALTARPAAVVAARFDAEEFAALIARHRAGTVFVVPSMAIELLRAGAHRRHDLGDVLLVASTGAALPPAVARDLTAALPGATVVNNYTSTEAAPAHTTVVYDPDRPTALGRPAAGAQLRITDADGAPLPPGVTGEVWLRAETESRTYFGDPAASATVFRDGWVRMGDLGHLDADGYLHLVDREGDTVKTGAFKVSTLHVESVLFDHPDVADAAVVGLPHTTLGAMVAAAVVPRRPLPIDALRAHLTDRLAPHERPLRLVLVDALPRNDGGKVVRAALRELFTDQPDTVAGPPATTAEIRLAALWNRVLGGPAVGRHDDFFALGGDSLRAAQIATLAAAEFGVDVPASVVFDRPVLAAQADWLASAARPASTASASTASATATAASTAAVTVAAPEPATAAVVPDGCDVTVALTAQQENFLAWMYATDEPRDPGPISVAIRITDRFDPALLREALGVLVARHEALRTVFRLVDGSPRAYLLPDCPPAVTVSTATDAREAADLVRADRELRFGLAHGPLVRAIVVRLGVDDHVLGLAVHHLVFDGWSMGVLLRELGLVYSALRTHRPATLPALPVSHPEAVRWTRAQWPRTRRYWRDRLAGAPTVVEPFPGRRHAVRLRSDSREFRIDPAPAGRLRSLATQRGASTFMLVAAAWAAVLSGWSGARDLVVMSPVPGRSRPEFEALVGCLVQSLPLRIDTGGDPPFTDLLDRVRGTALDAVDHQYYPFAEFYARFPAAAWLRFESWGGDPHFPGLISEGFPLPRALDADWPTPDGRPDLGVPELAVVEQPDGSLTGWLLWNSYAFDPSTPRRLADTLLHLLHALPDGAGAPISDLVDPDRATRSPQRPGAGHPVPETEAV</sequence>
<dbReference type="EMBL" id="LT607413">
    <property type="protein sequence ID" value="SCF32162.1"/>
    <property type="molecule type" value="Genomic_DNA"/>
</dbReference>
<evidence type="ECO:0000313" key="7">
    <source>
        <dbReference type="Proteomes" id="UP000198253"/>
    </source>
</evidence>
<dbReference type="AlphaFoldDB" id="A0A1C4ZGN7"/>
<dbReference type="InterPro" id="IPR036736">
    <property type="entry name" value="ACP-like_sf"/>
</dbReference>
<dbReference type="SMART" id="SM00823">
    <property type="entry name" value="PKS_PP"/>
    <property type="match status" value="1"/>
</dbReference>
<organism evidence="6 7">
    <name type="scientific">Micromonospora echinospora</name>
    <name type="common">Micromonospora purpurea</name>
    <dbReference type="NCBI Taxonomy" id="1877"/>
    <lineage>
        <taxon>Bacteria</taxon>
        <taxon>Bacillati</taxon>
        <taxon>Actinomycetota</taxon>
        <taxon>Actinomycetes</taxon>
        <taxon>Micromonosporales</taxon>
        <taxon>Micromonosporaceae</taxon>
        <taxon>Micromonospora</taxon>
    </lineage>
</organism>
<dbReference type="PANTHER" id="PTHR45527:SF1">
    <property type="entry name" value="FATTY ACID SYNTHASE"/>
    <property type="match status" value="1"/>
</dbReference>
<feature type="region of interest" description="Disordered" evidence="4">
    <location>
        <begin position="112"/>
        <end position="134"/>
    </location>
</feature>